<gene>
    <name evidence="2" type="ORF">I5M32_14225</name>
</gene>
<reference evidence="2 3" key="1">
    <citation type="submission" date="2020-12" db="EMBL/GenBank/DDBJ databases">
        <title>Bacterial novel species Pedobacter sp. SD-b isolated from soil.</title>
        <authorList>
            <person name="Jung H.-Y."/>
        </authorList>
    </citation>
    <scope>NUCLEOTIDE SEQUENCE [LARGE SCALE GENOMIC DNA]</scope>
    <source>
        <strain evidence="2 3">SD-b</strain>
    </source>
</reference>
<protein>
    <recommendedName>
        <fullName evidence="1">Probable sensor domain-containing protein</fullName>
    </recommendedName>
</protein>
<name>A0ABS1BMJ7_9SPHI</name>
<dbReference type="Pfam" id="PF21751">
    <property type="entry name" value="DACNV"/>
    <property type="match status" value="1"/>
</dbReference>
<dbReference type="Proteomes" id="UP000660024">
    <property type="component" value="Unassembled WGS sequence"/>
</dbReference>
<evidence type="ECO:0000313" key="2">
    <source>
        <dbReference type="EMBL" id="MBK0384122.1"/>
    </source>
</evidence>
<sequence length="380" mass="42181">MMNQNTYQAAKTASVVLENHFKDLIRVAIEKGEQKIASIPKQQNIEAIINVAFWASLRKEEGRSPKISISFLSPEEAEQPLLFGVRLPFNTNTLVKLAPGIERAGVHLGVWEENGSIYIWGTTLTIPDYCFVCDVSEAGLLVIKHRRLYGFGKYTNVAVLKGDEIKIIDKQFGSEKDSPSVVTALLDLNSPCSLNNGVNVLIQLAVSMRKHQHGGILLVVPPNSSEWRKSIVHPLTYPVYPSFGSLAKLMEDYKEETAQIEWRIKLYNEVENIAGLTAVDGAMVISRDFNVYTFGAKISRKDASAVLETILYIEPVDGGEAKERFAGEVGGTRHLSAAQFIYDQRDALAMVASQDGHFTVFSWSEVANKVQAHRIDTLLI</sequence>
<organism evidence="2 3">
    <name type="scientific">Pedobacter segetis</name>
    <dbReference type="NCBI Taxonomy" id="2793069"/>
    <lineage>
        <taxon>Bacteria</taxon>
        <taxon>Pseudomonadati</taxon>
        <taxon>Bacteroidota</taxon>
        <taxon>Sphingobacteriia</taxon>
        <taxon>Sphingobacteriales</taxon>
        <taxon>Sphingobacteriaceae</taxon>
        <taxon>Pedobacter</taxon>
    </lineage>
</organism>
<comment type="caution">
    <text evidence="2">The sequence shown here is derived from an EMBL/GenBank/DDBJ whole genome shotgun (WGS) entry which is preliminary data.</text>
</comment>
<dbReference type="InterPro" id="IPR048551">
    <property type="entry name" value="DACNV"/>
</dbReference>
<evidence type="ECO:0000259" key="1">
    <source>
        <dbReference type="Pfam" id="PF21751"/>
    </source>
</evidence>
<evidence type="ECO:0000313" key="3">
    <source>
        <dbReference type="Proteomes" id="UP000660024"/>
    </source>
</evidence>
<feature type="domain" description="Probable sensor" evidence="1">
    <location>
        <begin position="35"/>
        <end position="123"/>
    </location>
</feature>
<dbReference type="EMBL" id="JAEHFY010000022">
    <property type="protein sequence ID" value="MBK0384122.1"/>
    <property type="molecule type" value="Genomic_DNA"/>
</dbReference>
<keyword evidence="3" id="KW-1185">Reference proteome</keyword>
<accession>A0ABS1BMJ7</accession>
<proteinExistence type="predicted"/>